<reference evidence="2 3" key="1">
    <citation type="submission" date="2021-05" db="EMBL/GenBank/DDBJ databases">
        <title>Kineosporia and Streptomyces sp. nov. two new marine actinobacteria isolated from Coral.</title>
        <authorList>
            <person name="Buangrab K."/>
            <person name="Sutthacheep M."/>
            <person name="Yeemin T."/>
            <person name="Harunari E."/>
            <person name="Igarashi Y."/>
            <person name="Kanchanasin P."/>
            <person name="Tanasupawat S."/>
            <person name="Phongsopitanun W."/>
        </authorList>
    </citation>
    <scope>NUCLEOTIDE SEQUENCE [LARGE SCALE GENOMIC DNA]</scope>
    <source>
        <strain evidence="2 3">J2-2</strain>
    </source>
</reference>
<protein>
    <submittedName>
        <fullName evidence="2">Choice-of-anchor M domain-containing protein</fullName>
    </submittedName>
</protein>
<evidence type="ECO:0000313" key="3">
    <source>
        <dbReference type="Proteomes" id="UP001197247"/>
    </source>
</evidence>
<dbReference type="Proteomes" id="UP001197247">
    <property type="component" value="Unassembled WGS sequence"/>
</dbReference>
<dbReference type="PRINTS" id="PR01217">
    <property type="entry name" value="PRICHEXTENSN"/>
</dbReference>
<evidence type="ECO:0000256" key="1">
    <source>
        <dbReference type="SAM" id="MobiDB-lite"/>
    </source>
</evidence>
<feature type="compositionally biased region" description="Low complexity" evidence="1">
    <location>
        <begin position="229"/>
        <end position="258"/>
    </location>
</feature>
<dbReference type="InterPro" id="IPR022435">
    <property type="entry name" value="Surface-anchored_actinobac"/>
</dbReference>
<feature type="region of interest" description="Disordered" evidence="1">
    <location>
        <begin position="224"/>
        <end position="318"/>
    </location>
</feature>
<evidence type="ECO:0000313" key="2">
    <source>
        <dbReference type="EMBL" id="MBT0774032.1"/>
    </source>
</evidence>
<comment type="caution">
    <text evidence="2">The sequence shown here is derived from an EMBL/GenBank/DDBJ whole genome shotgun (WGS) entry which is preliminary data.</text>
</comment>
<dbReference type="EMBL" id="JAHBAY010000022">
    <property type="protein sequence ID" value="MBT0774032.1"/>
    <property type="molecule type" value="Genomic_DNA"/>
</dbReference>
<feature type="compositionally biased region" description="Pro residues" evidence="1">
    <location>
        <begin position="259"/>
        <end position="270"/>
    </location>
</feature>
<proteinExistence type="predicted"/>
<name>A0ABS5TTA3_9ACTN</name>
<feature type="compositionally biased region" description="Pro residues" evidence="1">
    <location>
        <begin position="280"/>
        <end position="291"/>
    </location>
</feature>
<organism evidence="2 3">
    <name type="scientific">Kineosporia corallincola</name>
    <dbReference type="NCBI Taxonomy" id="2835133"/>
    <lineage>
        <taxon>Bacteria</taxon>
        <taxon>Bacillati</taxon>
        <taxon>Actinomycetota</taxon>
        <taxon>Actinomycetes</taxon>
        <taxon>Kineosporiales</taxon>
        <taxon>Kineosporiaceae</taxon>
        <taxon>Kineosporia</taxon>
    </lineage>
</organism>
<feature type="compositionally biased region" description="Low complexity" evidence="1">
    <location>
        <begin position="292"/>
        <end position="306"/>
    </location>
</feature>
<dbReference type="NCBIfam" id="NF038134">
    <property type="entry name" value="choice_anch_M"/>
    <property type="match status" value="1"/>
</dbReference>
<dbReference type="RefSeq" id="WP_214160565.1">
    <property type="nucleotide sequence ID" value="NZ_JAHBAY010000022.1"/>
</dbReference>
<accession>A0ABS5TTA3</accession>
<sequence>MPGPARRSRTAGALLLIVVPVVVLISAWTAGSSYAAVWNGRLVLDSGHVDAVHVTLDGERLSVRLREDVTGSHVLHDAQDVVLQVGDAARFAIPDVPGFEFLGPEGASTWLIPEVQEPDVVWAGWDTEEIETGELRDDAITMELSEVEGPGTVHIFNNGPVGEAVMLFDPQSGLRTHSVPVNAHVHANWAFSAPGSYELTFRASAVTAAGTPVQGSATYQFVVGDLPDAGPSPSDPGTTPTTTETTPAPTDPSTTTPDPTTPDPTTPAPSPTDSASTPPTTEPCPDDPPSTEPSTGGTPKPTGSSPTEPPDGGGHYVTQSIRATIGDDDGGLVLSVDPQDRSVTLPAATLDPSGNHWSSGGELRPVTVTDTRTGSPGWNASGQISDFTGDTGQFPGKHLGWTPRIITQPSRTTVTPGAIVAPALATGDGLTHSSTLATATAGTGRGVTVLGAALELTVPADVETGDYRATLTLTVI</sequence>
<gene>
    <name evidence="2" type="ORF">KIH74_34120</name>
</gene>
<dbReference type="NCBIfam" id="TIGR03769">
    <property type="entry name" value="P_ac_wall_RPT"/>
    <property type="match status" value="1"/>
</dbReference>
<keyword evidence="3" id="KW-1185">Reference proteome</keyword>